<proteinExistence type="predicted"/>
<accession>A0AAD8MMZ9</accession>
<protein>
    <submittedName>
        <fullName evidence="2">FHA domain-containing protein</fullName>
    </submittedName>
</protein>
<dbReference type="FunFam" id="2.60.200.20:FF:000063">
    <property type="entry name" value="Predicted protein"/>
    <property type="match status" value="1"/>
</dbReference>
<dbReference type="PROSITE" id="PS50006">
    <property type="entry name" value="FHA_DOMAIN"/>
    <property type="match status" value="1"/>
</dbReference>
<dbReference type="InterPro" id="IPR050923">
    <property type="entry name" value="Cell_Proc_Reg/RNA_Proc"/>
</dbReference>
<dbReference type="Proteomes" id="UP001237642">
    <property type="component" value="Unassembled WGS sequence"/>
</dbReference>
<evidence type="ECO:0000313" key="2">
    <source>
        <dbReference type="EMBL" id="KAK1378767.1"/>
    </source>
</evidence>
<dbReference type="InterPro" id="IPR000253">
    <property type="entry name" value="FHA_dom"/>
</dbReference>
<dbReference type="SUPFAM" id="SSF49879">
    <property type="entry name" value="SMAD/FHA domain"/>
    <property type="match status" value="1"/>
</dbReference>
<dbReference type="CDD" id="cd00060">
    <property type="entry name" value="FHA"/>
    <property type="match status" value="1"/>
</dbReference>
<dbReference type="InterPro" id="IPR008984">
    <property type="entry name" value="SMAD_FHA_dom_sf"/>
</dbReference>
<dbReference type="EMBL" id="JAUIZM010000006">
    <property type="protein sequence ID" value="KAK1378767.1"/>
    <property type="molecule type" value="Genomic_DNA"/>
</dbReference>
<organism evidence="2 3">
    <name type="scientific">Heracleum sosnowskyi</name>
    <dbReference type="NCBI Taxonomy" id="360622"/>
    <lineage>
        <taxon>Eukaryota</taxon>
        <taxon>Viridiplantae</taxon>
        <taxon>Streptophyta</taxon>
        <taxon>Embryophyta</taxon>
        <taxon>Tracheophyta</taxon>
        <taxon>Spermatophyta</taxon>
        <taxon>Magnoliopsida</taxon>
        <taxon>eudicotyledons</taxon>
        <taxon>Gunneridae</taxon>
        <taxon>Pentapetalae</taxon>
        <taxon>asterids</taxon>
        <taxon>campanulids</taxon>
        <taxon>Apiales</taxon>
        <taxon>Apiaceae</taxon>
        <taxon>Apioideae</taxon>
        <taxon>apioid superclade</taxon>
        <taxon>Tordylieae</taxon>
        <taxon>Tordyliinae</taxon>
        <taxon>Heracleum</taxon>
    </lineage>
</organism>
<reference evidence="2" key="1">
    <citation type="submission" date="2023-02" db="EMBL/GenBank/DDBJ databases">
        <title>Genome of toxic invasive species Heracleum sosnowskyi carries increased number of genes despite the absence of recent whole-genome duplications.</title>
        <authorList>
            <person name="Schelkunov M."/>
            <person name="Shtratnikova V."/>
            <person name="Makarenko M."/>
            <person name="Klepikova A."/>
            <person name="Omelchenko D."/>
            <person name="Novikova G."/>
            <person name="Obukhova E."/>
            <person name="Bogdanov V."/>
            <person name="Penin A."/>
            <person name="Logacheva M."/>
        </authorList>
    </citation>
    <scope>NUCLEOTIDE SEQUENCE</scope>
    <source>
        <strain evidence="2">Hsosn_3</strain>
        <tissue evidence="2">Leaf</tissue>
    </source>
</reference>
<feature type="domain" description="FHA" evidence="1">
    <location>
        <begin position="115"/>
        <end position="165"/>
    </location>
</feature>
<evidence type="ECO:0000259" key="1">
    <source>
        <dbReference type="PROSITE" id="PS50006"/>
    </source>
</evidence>
<dbReference type="Gene3D" id="2.60.200.20">
    <property type="match status" value="1"/>
</dbReference>
<dbReference type="AlphaFoldDB" id="A0AAD8MMZ9"/>
<dbReference type="PANTHER" id="PTHR23308">
    <property type="entry name" value="NUCLEAR INHIBITOR OF PROTEIN PHOSPHATASE-1"/>
    <property type="match status" value="1"/>
</dbReference>
<sequence length="230" mass="24983">MEVTSQSLTSSTKFALFGSNYGGSSCVTYSAGLKTSLHSPPKLQLQFLDLNANANAWSRRKQLKIGASTNNKEDTTCTYDDGDVWLLQPVGDGDSRHIGFKVPMPDAYEISSSIVTVGRVAEKADLVIPVATVSGEHARLEMKEGSLVVTDLNSTNGTFIDDKRLSPGVPATIQSGRYLTFGDTNLAIFRVSKLKQRQKVQQTKVNPLLVEELHLKTCKCGKTISTTKVV</sequence>
<comment type="caution">
    <text evidence="2">The sequence shown here is derived from an EMBL/GenBank/DDBJ whole genome shotgun (WGS) entry which is preliminary data.</text>
</comment>
<dbReference type="SMART" id="SM00240">
    <property type="entry name" value="FHA"/>
    <property type="match status" value="1"/>
</dbReference>
<keyword evidence="3" id="KW-1185">Reference proteome</keyword>
<dbReference type="Pfam" id="PF00498">
    <property type="entry name" value="FHA"/>
    <property type="match status" value="1"/>
</dbReference>
<reference evidence="2" key="2">
    <citation type="submission" date="2023-05" db="EMBL/GenBank/DDBJ databases">
        <authorList>
            <person name="Schelkunov M.I."/>
        </authorList>
    </citation>
    <scope>NUCLEOTIDE SEQUENCE</scope>
    <source>
        <strain evidence="2">Hsosn_3</strain>
        <tissue evidence="2">Leaf</tissue>
    </source>
</reference>
<name>A0AAD8MMZ9_9APIA</name>
<gene>
    <name evidence="2" type="ORF">POM88_025511</name>
</gene>
<evidence type="ECO:0000313" key="3">
    <source>
        <dbReference type="Proteomes" id="UP001237642"/>
    </source>
</evidence>